<feature type="transmembrane region" description="Helical" evidence="1">
    <location>
        <begin position="43"/>
        <end position="61"/>
    </location>
</feature>
<dbReference type="NCBIfam" id="NF046084">
    <property type="entry name" value="XrtY_assoc_Wzy"/>
    <property type="match status" value="1"/>
</dbReference>
<name>A0ABP7WWV2_9SPHI</name>
<evidence type="ECO:0000256" key="1">
    <source>
        <dbReference type="SAM" id="Phobius"/>
    </source>
</evidence>
<feature type="transmembrane region" description="Helical" evidence="1">
    <location>
        <begin position="251"/>
        <end position="269"/>
    </location>
</feature>
<keyword evidence="1" id="KW-0472">Membrane</keyword>
<protein>
    <recommendedName>
        <fullName evidence="4">Oligosaccharide repeat unit polymerase</fullName>
    </recommendedName>
</protein>
<accession>A0ABP7WWV2</accession>
<feature type="transmembrane region" description="Helical" evidence="1">
    <location>
        <begin position="20"/>
        <end position="37"/>
    </location>
</feature>
<keyword evidence="1" id="KW-1133">Transmembrane helix</keyword>
<gene>
    <name evidence="2" type="ORF">GCM10022392_23530</name>
</gene>
<evidence type="ECO:0000313" key="3">
    <source>
        <dbReference type="Proteomes" id="UP001500841"/>
    </source>
</evidence>
<dbReference type="EMBL" id="BAABCV010000008">
    <property type="protein sequence ID" value="GAA4098830.1"/>
    <property type="molecule type" value="Genomic_DNA"/>
</dbReference>
<feature type="transmembrane region" description="Helical" evidence="1">
    <location>
        <begin position="114"/>
        <end position="132"/>
    </location>
</feature>
<feature type="transmembrane region" description="Helical" evidence="1">
    <location>
        <begin position="281"/>
        <end position="300"/>
    </location>
</feature>
<keyword evidence="3" id="KW-1185">Reference proteome</keyword>
<organism evidence="2 3">
    <name type="scientific">Mucilaginibacter panaciglaebae</name>
    <dbReference type="NCBI Taxonomy" id="502331"/>
    <lineage>
        <taxon>Bacteria</taxon>
        <taxon>Pseudomonadati</taxon>
        <taxon>Bacteroidota</taxon>
        <taxon>Sphingobacteriia</taxon>
        <taxon>Sphingobacteriales</taxon>
        <taxon>Sphingobacteriaceae</taxon>
        <taxon>Mucilaginibacter</taxon>
    </lineage>
</organism>
<keyword evidence="1" id="KW-0812">Transmembrane</keyword>
<sequence length="335" mass="37478">MQYPKAPRYRVQPGKFAQLLYYAAIFSFPLAILFLKLPGLSQFANQFNALSFMASALGLAFAIPQKKFVNIAVCAMFYALNFYAAMTSGFKEPIILSVMVLGVFLYPIYKKMVLIIFVPTLLLLFLVLPTYVNVIRQTSWAGDTNADVATSEALDAAINQGATADEGTWTFLVGRLSEIGMFTTFVESTPENVGYYHFELVKQSLIVLVPRILWPSKPVTEQLVMQRVYDAGVINPYSRVSAKPPFIVDAYLSWGGWGIFIFLFIYGAAAQRICQQAESLFGGYILGAALVFSGLFQIFWRGQSFEFLLNNVVWSYISMLIIAAILRRARILEPA</sequence>
<comment type="caution">
    <text evidence="2">The sequence shown here is derived from an EMBL/GenBank/DDBJ whole genome shotgun (WGS) entry which is preliminary data.</text>
</comment>
<evidence type="ECO:0000313" key="2">
    <source>
        <dbReference type="EMBL" id="GAA4098830.1"/>
    </source>
</evidence>
<feature type="transmembrane region" description="Helical" evidence="1">
    <location>
        <begin position="92"/>
        <end position="109"/>
    </location>
</feature>
<evidence type="ECO:0008006" key="4">
    <source>
        <dbReference type="Google" id="ProtNLM"/>
    </source>
</evidence>
<reference evidence="3" key="1">
    <citation type="journal article" date="2019" name="Int. J. Syst. Evol. Microbiol.">
        <title>The Global Catalogue of Microorganisms (GCM) 10K type strain sequencing project: providing services to taxonomists for standard genome sequencing and annotation.</title>
        <authorList>
            <consortium name="The Broad Institute Genomics Platform"/>
            <consortium name="The Broad Institute Genome Sequencing Center for Infectious Disease"/>
            <person name="Wu L."/>
            <person name="Ma J."/>
        </authorList>
    </citation>
    <scope>NUCLEOTIDE SEQUENCE [LARGE SCALE GENOMIC DNA]</scope>
    <source>
        <strain evidence="3">JCM 17085</strain>
    </source>
</reference>
<feature type="transmembrane region" description="Helical" evidence="1">
    <location>
        <begin position="68"/>
        <end position="86"/>
    </location>
</feature>
<proteinExistence type="predicted"/>
<dbReference type="Proteomes" id="UP001500841">
    <property type="component" value="Unassembled WGS sequence"/>
</dbReference>
<feature type="transmembrane region" description="Helical" evidence="1">
    <location>
        <begin position="312"/>
        <end position="329"/>
    </location>
</feature>